<comment type="subcellular location">
    <subcellularLocation>
        <location evidence="1">Cell membrane</location>
        <topology evidence="1">Peripheral membrane protein</topology>
    </subcellularLocation>
</comment>
<evidence type="ECO:0000256" key="9">
    <source>
        <dbReference type="ARBA" id="ARBA00023136"/>
    </source>
</evidence>
<keyword evidence="4" id="KW-0762">Sugar transport</keyword>
<gene>
    <name evidence="11" type="ORF">AVDCRST_MAG59-4062</name>
</gene>
<dbReference type="PROSITE" id="PS50893">
    <property type="entry name" value="ABC_TRANSPORTER_2"/>
    <property type="match status" value="2"/>
</dbReference>
<evidence type="ECO:0000256" key="3">
    <source>
        <dbReference type="ARBA" id="ARBA00022475"/>
    </source>
</evidence>
<evidence type="ECO:0000256" key="5">
    <source>
        <dbReference type="ARBA" id="ARBA00022737"/>
    </source>
</evidence>
<name>A0A6J4VEI2_9BACT</name>
<dbReference type="PANTHER" id="PTHR43790">
    <property type="entry name" value="CARBOHYDRATE TRANSPORT ATP-BINDING PROTEIN MG119-RELATED"/>
    <property type="match status" value="1"/>
</dbReference>
<dbReference type="CDD" id="cd03215">
    <property type="entry name" value="ABC_Carb_Monos_II"/>
    <property type="match status" value="1"/>
</dbReference>
<evidence type="ECO:0000256" key="7">
    <source>
        <dbReference type="ARBA" id="ARBA00022840"/>
    </source>
</evidence>
<dbReference type="GO" id="GO:0005886">
    <property type="term" value="C:plasma membrane"/>
    <property type="evidence" value="ECO:0007669"/>
    <property type="project" value="UniProtKB-SubCell"/>
</dbReference>
<feature type="domain" description="ABC transporter" evidence="10">
    <location>
        <begin position="20"/>
        <end position="255"/>
    </location>
</feature>
<dbReference type="InterPro" id="IPR017871">
    <property type="entry name" value="ABC_transporter-like_CS"/>
</dbReference>
<accession>A0A6J4VEI2</accession>
<dbReference type="PANTHER" id="PTHR43790:SF3">
    <property type="entry name" value="D-ALLOSE IMPORT ATP-BINDING PROTEIN ALSA-RELATED"/>
    <property type="match status" value="1"/>
</dbReference>
<organism evidence="11">
    <name type="scientific">uncultured Thermomicrobiales bacterium</name>
    <dbReference type="NCBI Taxonomy" id="1645740"/>
    <lineage>
        <taxon>Bacteria</taxon>
        <taxon>Pseudomonadati</taxon>
        <taxon>Thermomicrobiota</taxon>
        <taxon>Thermomicrobia</taxon>
        <taxon>Thermomicrobiales</taxon>
        <taxon>environmental samples</taxon>
    </lineage>
</organism>
<keyword evidence="5" id="KW-0677">Repeat</keyword>
<sequence length="511" mass="53903">MASLAPEPTAVSSTADAPILRLGGVTKRFGGATALDNVDFDLRPGEIHGLIGENGAGKSTLMKILSGVHAPDEGEIALRGEAVRFASPAEAKARGVGMIYQELSCMPQLSIAENVFLGRQPTSGGVVSWKAMRAAAAEQLGSLGLKVDPRAPLGSLSLGSQQMVEIARVVFSGAGIVVLDEPTSALSGPESERLFAAMARLKAQGASLVFISHFLEDVLAVADRITVLKNSRKVATLANAGLTKAKLIELMIGRDADALAESYAATGIDLPPPAAGKTVLSLRGLEAPGSFSDISFDLHAGEILGLFGNLGAGMTEIARALFGQVVPAAGEIALDGKPIRPRTTRESKRLGIAYLSENRRKTIFPRHEVYKNISLAHLDTLLGPVLRPGPEVAIAREQVGRTGVRPANPLLNAGNLSGGNQQKVVLAKWLTKRPKVLILNEPTRGMDVGAKREVLDLVKALKAEGVAILLLSTEPETVLAESDRILVLSRGRITREFAGETVSKDRLMEFA</sequence>
<dbReference type="InterPro" id="IPR027417">
    <property type="entry name" value="P-loop_NTPase"/>
</dbReference>
<feature type="domain" description="ABC transporter" evidence="10">
    <location>
        <begin position="274"/>
        <end position="511"/>
    </location>
</feature>
<dbReference type="GO" id="GO:0005524">
    <property type="term" value="F:ATP binding"/>
    <property type="evidence" value="ECO:0007669"/>
    <property type="project" value="UniProtKB-KW"/>
</dbReference>
<keyword evidence="9" id="KW-0472">Membrane</keyword>
<keyword evidence="6" id="KW-0547">Nucleotide-binding</keyword>
<dbReference type="Gene3D" id="3.40.50.300">
    <property type="entry name" value="P-loop containing nucleotide triphosphate hydrolases"/>
    <property type="match status" value="2"/>
</dbReference>
<dbReference type="GO" id="GO:0016887">
    <property type="term" value="F:ATP hydrolysis activity"/>
    <property type="evidence" value="ECO:0007669"/>
    <property type="project" value="InterPro"/>
</dbReference>
<keyword evidence="7 11" id="KW-0067">ATP-binding</keyword>
<dbReference type="FunFam" id="3.40.50.300:FF:000127">
    <property type="entry name" value="Ribose import ATP-binding protein RbsA"/>
    <property type="match status" value="1"/>
</dbReference>
<evidence type="ECO:0000256" key="4">
    <source>
        <dbReference type="ARBA" id="ARBA00022597"/>
    </source>
</evidence>
<keyword evidence="8" id="KW-1278">Translocase</keyword>
<protein>
    <submittedName>
        <fullName evidence="11">Ribose ABC transport system, ATP-binding protein RbsA</fullName>
    </submittedName>
</protein>
<dbReference type="EMBL" id="CADCWF010000296">
    <property type="protein sequence ID" value="CAA9575388.1"/>
    <property type="molecule type" value="Genomic_DNA"/>
</dbReference>
<evidence type="ECO:0000313" key="11">
    <source>
        <dbReference type="EMBL" id="CAA9575388.1"/>
    </source>
</evidence>
<evidence type="ECO:0000259" key="10">
    <source>
        <dbReference type="PROSITE" id="PS50893"/>
    </source>
</evidence>
<keyword evidence="3" id="KW-1003">Cell membrane</keyword>
<evidence type="ECO:0000256" key="8">
    <source>
        <dbReference type="ARBA" id="ARBA00022967"/>
    </source>
</evidence>
<dbReference type="InterPro" id="IPR050107">
    <property type="entry name" value="ABC_carbohydrate_import_ATPase"/>
</dbReference>
<proteinExistence type="predicted"/>
<dbReference type="PROSITE" id="PS00211">
    <property type="entry name" value="ABC_TRANSPORTER_1"/>
    <property type="match status" value="1"/>
</dbReference>
<dbReference type="SUPFAM" id="SSF52540">
    <property type="entry name" value="P-loop containing nucleoside triphosphate hydrolases"/>
    <property type="match status" value="2"/>
</dbReference>
<dbReference type="InterPro" id="IPR003593">
    <property type="entry name" value="AAA+_ATPase"/>
</dbReference>
<dbReference type="CDD" id="cd03216">
    <property type="entry name" value="ABC_Carb_Monos_I"/>
    <property type="match status" value="1"/>
</dbReference>
<dbReference type="SMART" id="SM00382">
    <property type="entry name" value="AAA"/>
    <property type="match status" value="2"/>
</dbReference>
<evidence type="ECO:0000256" key="6">
    <source>
        <dbReference type="ARBA" id="ARBA00022741"/>
    </source>
</evidence>
<evidence type="ECO:0000256" key="2">
    <source>
        <dbReference type="ARBA" id="ARBA00022448"/>
    </source>
</evidence>
<dbReference type="Pfam" id="PF00005">
    <property type="entry name" value="ABC_tran"/>
    <property type="match status" value="2"/>
</dbReference>
<dbReference type="InterPro" id="IPR003439">
    <property type="entry name" value="ABC_transporter-like_ATP-bd"/>
</dbReference>
<reference evidence="11" key="1">
    <citation type="submission" date="2020-02" db="EMBL/GenBank/DDBJ databases">
        <authorList>
            <person name="Meier V. D."/>
        </authorList>
    </citation>
    <scope>NUCLEOTIDE SEQUENCE</scope>
    <source>
        <strain evidence="11">AVDCRST_MAG59</strain>
    </source>
</reference>
<dbReference type="AlphaFoldDB" id="A0A6J4VEI2"/>
<evidence type="ECO:0000256" key="1">
    <source>
        <dbReference type="ARBA" id="ARBA00004202"/>
    </source>
</evidence>
<keyword evidence="2" id="KW-0813">Transport</keyword>